<dbReference type="Proteomes" id="UP000004949">
    <property type="component" value="Unassembled WGS sequence"/>
</dbReference>
<proteinExistence type="predicted"/>
<dbReference type="PANTHER" id="PTHR12126:SF11">
    <property type="entry name" value="NADH DEHYDROGENASE [UBIQUINONE] 1 ALPHA SUBCOMPLEX SUBUNIT 9, MITOCHONDRIAL"/>
    <property type="match status" value="1"/>
</dbReference>
<evidence type="ECO:0000259" key="1">
    <source>
        <dbReference type="Pfam" id="PF13460"/>
    </source>
</evidence>
<gene>
    <name evidence="2" type="ORF">GMO_05560</name>
</gene>
<sequence>MEMQKVFSGNIGRTVAVLGGGGFIGRTLVSRLVARGHVVRVGGRHPERDQDLAHLPGEGRVEFVRASVTDRESLRQLFIGAEAAVNLVSIMSPDTRELHRINVDGAQCTAQMAQQAGVKHYVHMSAIGASRTSPASYGRSKGWAEKVVRDVFPTAGLLRPSVVFGPEDSFLNMFALMAKVSPVLPVFGARTHFQPVYVNDVADAAIRLLAEENAGRTVEAGGPEVLTMRELMTFILQVTGRHRLLLSVPMPVARLEARILEKLPGHLLTRDQVTLLGQDNVVQPGADTLQDLGIVPAALRKVAPGYLAGGIFESWRRFRA</sequence>
<dbReference type="Gene3D" id="3.40.50.720">
    <property type="entry name" value="NAD(P)-binding Rossmann-like Domain"/>
    <property type="match status" value="1"/>
</dbReference>
<dbReference type="AlphaFoldDB" id="G6XGE1"/>
<dbReference type="CDD" id="cd05271">
    <property type="entry name" value="NDUFA9_like_SDR_a"/>
    <property type="match status" value="1"/>
</dbReference>
<comment type="caution">
    <text evidence="2">The sequence shown here is derived from an EMBL/GenBank/DDBJ whole genome shotgun (WGS) entry which is preliminary data.</text>
</comment>
<dbReference type="STRING" id="1088869.GMO_05560"/>
<dbReference type="EMBL" id="AGQV01000001">
    <property type="protein sequence ID" value="EHH69249.1"/>
    <property type="molecule type" value="Genomic_DNA"/>
</dbReference>
<feature type="domain" description="NAD(P)-binding" evidence="1">
    <location>
        <begin position="19"/>
        <end position="139"/>
    </location>
</feature>
<dbReference type="InterPro" id="IPR051207">
    <property type="entry name" value="ComplexI_NDUFA9_subunit"/>
</dbReference>
<protein>
    <submittedName>
        <fullName evidence="2">Putative oxidoreductase</fullName>
    </submittedName>
</protein>
<dbReference type="InterPro" id="IPR036291">
    <property type="entry name" value="NAD(P)-bd_dom_sf"/>
</dbReference>
<evidence type="ECO:0000313" key="3">
    <source>
        <dbReference type="Proteomes" id="UP000004949"/>
    </source>
</evidence>
<dbReference type="InterPro" id="IPR016040">
    <property type="entry name" value="NAD(P)-bd_dom"/>
</dbReference>
<accession>G6XGE1</accession>
<evidence type="ECO:0000313" key="2">
    <source>
        <dbReference type="EMBL" id="EHH69249.1"/>
    </source>
</evidence>
<dbReference type="SUPFAM" id="SSF51735">
    <property type="entry name" value="NAD(P)-binding Rossmann-fold domains"/>
    <property type="match status" value="1"/>
</dbReference>
<dbReference type="Pfam" id="PF13460">
    <property type="entry name" value="NAD_binding_10"/>
    <property type="match status" value="1"/>
</dbReference>
<keyword evidence="3" id="KW-1185">Reference proteome</keyword>
<reference evidence="2 3" key="1">
    <citation type="submission" date="2011-10" db="EMBL/GenBank/DDBJ databases">
        <title>Genome sequence of Gluconobacter morbifer G707, isolated from Drosophila gut.</title>
        <authorList>
            <person name="Lee W.-J."/>
            <person name="Kim E.-K."/>
        </authorList>
    </citation>
    <scope>NUCLEOTIDE SEQUENCE [LARGE SCALE GENOMIC DNA]</scope>
    <source>
        <strain evidence="2 3">G707</strain>
    </source>
</reference>
<organism evidence="2 3">
    <name type="scientific">Gluconobacter morbifer G707</name>
    <dbReference type="NCBI Taxonomy" id="1088869"/>
    <lineage>
        <taxon>Bacteria</taxon>
        <taxon>Pseudomonadati</taxon>
        <taxon>Pseudomonadota</taxon>
        <taxon>Alphaproteobacteria</taxon>
        <taxon>Acetobacterales</taxon>
        <taxon>Acetobacteraceae</taxon>
        <taxon>Gluconobacter</taxon>
    </lineage>
</organism>
<dbReference type="PATRIC" id="fig|1088869.3.peg.566"/>
<dbReference type="PANTHER" id="PTHR12126">
    <property type="entry name" value="NADH-UBIQUINONE OXIDOREDUCTASE 39 KDA SUBUNIT-RELATED"/>
    <property type="match status" value="1"/>
</dbReference>
<name>G6XGE1_9PROT</name>
<dbReference type="GO" id="GO:0044877">
    <property type="term" value="F:protein-containing complex binding"/>
    <property type="evidence" value="ECO:0007669"/>
    <property type="project" value="TreeGrafter"/>
</dbReference>
<dbReference type="eggNOG" id="COG0702">
    <property type="taxonomic scope" value="Bacteria"/>
</dbReference>